<evidence type="ECO:0000313" key="3">
    <source>
        <dbReference type="EMBL" id="CAB4819738.1"/>
    </source>
</evidence>
<dbReference type="AlphaFoldDB" id="A0A6J6ZKZ2"/>
<dbReference type="InterPro" id="IPR036380">
    <property type="entry name" value="Isochorismatase-like_sf"/>
</dbReference>
<accession>A0A6J6ZKZ2</accession>
<sequence length="230" mass="25411">MKTTKFKGITNVLGGGLPNAKVTKNCTAMMIIDMQYVDAHRDFGIGAIGKLNGVQENMEYYFSRLEKSTIPNIRTILDACRNAKMPVIHVRVMNKSMGSHDTSWRYKCMGILVPPGHKDSEFIDELTPLNNEIVLDKTTSSVFVSTNADFLLRNMGINTLIMTGVVTNNCVESSTRTAGDLGYRVLLIEDATAAWTQEGHDAAIRHLDHNFAVVKSTQQVLDEIAALDMA</sequence>
<keyword evidence="1" id="KW-0378">Hydrolase</keyword>
<feature type="domain" description="Isochorismatase-like" evidence="2">
    <location>
        <begin position="67"/>
        <end position="219"/>
    </location>
</feature>
<evidence type="ECO:0000259" key="2">
    <source>
        <dbReference type="Pfam" id="PF00857"/>
    </source>
</evidence>
<dbReference type="PANTHER" id="PTHR43540">
    <property type="entry name" value="PEROXYUREIDOACRYLATE/UREIDOACRYLATE AMIDOHYDROLASE-RELATED"/>
    <property type="match status" value="1"/>
</dbReference>
<evidence type="ECO:0000256" key="1">
    <source>
        <dbReference type="ARBA" id="ARBA00022801"/>
    </source>
</evidence>
<dbReference type="Gene3D" id="3.40.50.850">
    <property type="entry name" value="Isochorismatase-like"/>
    <property type="match status" value="1"/>
</dbReference>
<dbReference type="GO" id="GO:0016787">
    <property type="term" value="F:hydrolase activity"/>
    <property type="evidence" value="ECO:0007669"/>
    <property type="project" value="UniProtKB-KW"/>
</dbReference>
<dbReference type="Pfam" id="PF00857">
    <property type="entry name" value="Isochorismatase"/>
    <property type="match status" value="1"/>
</dbReference>
<proteinExistence type="predicted"/>
<dbReference type="InterPro" id="IPR050272">
    <property type="entry name" value="Isochorismatase-like_hydrls"/>
</dbReference>
<dbReference type="CDD" id="cd00431">
    <property type="entry name" value="cysteine_hydrolases"/>
    <property type="match status" value="1"/>
</dbReference>
<protein>
    <submittedName>
        <fullName evidence="3">Unannotated protein</fullName>
    </submittedName>
</protein>
<dbReference type="SUPFAM" id="SSF52499">
    <property type="entry name" value="Isochorismatase-like hydrolases"/>
    <property type="match status" value="1"/>
</dbReference>
<dbReference type="PANTHER" id="PTHR43540:SF1">
    <property type="entry name" value="ISOCHORISMATASE HYDROLASE"/>
    <property type="match status" value="1"/>
</dbReference>
<organism evidence="3">
    <name type="scientific">freshwater metagenome</name>
    <dbReference type="NCBI Taxonomy" id="449393"/>
    <lineage>
        <taxon>unclassified sequences</taxon>
        <taxon>metagenomes</taxon>
        <taxon>ecological metagenomes</taxon>
    </lineage>
</organism>
<dbReference type="EMBL" id="CAFABI010000008">
    <property type="protein sequence ID" value="CAB4819738.1"/>
    <property type="molecule type" value="Genomic_DNA"/>
</dbReference>
<dbReference type="InterPro" id="IPR000868">
    <property type="entry name" value="Isochorismatase-like_dom"/>
</dbReference>
<name>A0A6J6ZKZ2_9ZZZZ</name>
<reference evidence="3" key="1">
    <citation type="submission" date="2020-05" db="EMBL/GenBank/DDBJ databases">
        <authorList>
            <person name="Chiriac C."/>
            <person name="Salcher M."/>
            <person name="Ghai R."/>
            <person name="Kavagutti S V."/>
        </authorList>
    </citation>
    <scope>NUCLEOTIDE SEQUENCE</scope>
</reference>
<gene>
    <name evidence="3" type="ORF">UFOPK3197_00120</name>
</gene>